<dbReference type="EC" id="1.6.2.2" evidence="12"/>
<keyword evidence="9 12" id="KW-0520">NAD</keyword>
<keyword evidence="8 12" id="KW-0560">Oxidoreductase</keyword>
<feature type="binding site" evidence="11">
    <location>
        <position position="149"/>
    </location>
    <ligand>
        <name>FAD</name>
        <dbReference type="ChEBI" id="CHEBI:57692"/>
    </ligand>
</feature>
<comment type="subcellular location">
    <subcellularLocation>
        <location evidence="2">Mitochondrion outer membrane</location>
    </subcellularLocation>
</comment>
<evidence type="ECO:0000256" key="9">
    <source>
        <dbReference type="ARBA" id="ARBA00023027"/>
    </source>
</evidence>
<dbReference type="PRINTS" id="PR00371">
    <property type="entry name" value="FPNCR"/>
</dbReference>
<dbReference type="PANTHER" id="PTHR19370:SF185">
    <property type="entry name" value="NADH-CYTOCHROME B5 REDUCTASE"/>
    <property type="match status" value="1"/>
</dbReference>
<feature type="binding site" evidence="11">
    <location>
        <position position="116"/>
    </location>
    <ligand>
        <name>FAD</name>
        <dbReference type="ChEBI" id="CHEBI:57692"/>
    </ligand>
</feature>
<proteinExistence type="inferred from homology"/>
<dbReference type="PRINTS" id="PR00406">
    <property type="entry name" value="CYTB5RDTASE"/>
</dbReference>
<keyword evidence="7 13" id="KW-1133">Transmembrane helix</keyword>
<evidence type="ECO:0000256" key="7">
    <source>
        <dbReference type="ARBA" id="ARBA00022989"/>
    </source>
</evidence>
<name>A0AA85A9D7_9TREM</name>
<feature type="binding site" evidence="11">
    <location>
        <position position="115"/>
    </location>
    <ligand>
        <name>FAD</name>
        <dbReference type="ChEBI" id="CHEBI:57692"/>
    </ligand>
</feature>
<sequence length="324" mass="36394">MTSWSYVSQTRLFVCRGWNMTQNTTAVIAVVASVSAVVAISGVVLGLIFRPKKPKKTLVDNDTKTPLRVVDRSFITHDTIRLKLGLPTADHVLGLPVGNHVYFSAKIDGNMVVRPYTPITLDTQKGYVDFVIKVYKGSVNPKFPKGGVMSQYLANLPIDGFIDVRGPSGKLEYKGCGLFHIKPDLRSSPNPVKVKHVNMICGGSGITPMFQLLSYILQSKDDTTQIAMVFANVTEKDIILRDELENFKDKYPNHFRLWYTLSEAPERWSYSTGYVNEQMLQEHIYPVKDNDTITLICGPPPFIEFACLPSLTKLDYPKNMIHVF</sequence>
<dbReference type="PANTHER" id="PTHR19370">
    <property type="entry name" value="NADH-CYTOCHROME B5 REDUCTASE"/>
    <property type="match status" value="1"/>
</dbReference>
<dbReference type="CDD" id="cd06183">
    <property type="entry name" value="cyt_b5_reduct_like"/>
    <property type="match status" value="1"/>
</dbReference>
<keyword evidence="5" id="KW-0496">Mitochondrion</keyword>
<dbReference type="InterPro" id="IPR001433">
    <property type="entry name" value="OxRdtase_FAD/NAD-bd"/>
</dbReference>
<feature type="binding site" evidence="11">
    <location>
        <position position="114"/>
    </location>
    <ligand>
        <name>FAD</name>
        <dbReference type="ChEBI" id="CHEBI:57692"/>
    </ligand>
</feature>
<evidence type="ECO:0000256" key="12">
    <source>
        <dbReference type="RuleBase" id="RU361226"/>
    </source>
</evidence>
<dbReference type="Gene3D" id="2.40.30.10">
    <property type="entry name" value="Translation factors"/>
    <property type="match status" value="1"/>
</dbReference>
<evidence type="ECO:0000256" key="10">
    <source>
        <dbReference type="ARBA" id="ARBA00023136"/>
    </source>
</evidence>
<dbReference type="WBParaSite" id="SMRG1_70940.1">
    <property type="protein sequence ID" value="SMRG1_70940.1"/>
    <property type="gene ID" value="SMRG1_70940"/>
</dbReference>
<evidence type="ECO:0000256" key="11">
    <source>
        <dbReference type="PIRSR" id="PIRSR601834-1"/>
    </source>
</evidence>
<dbReference type="FunFam" id="2.40.30.10:FF:000021">
    <property type="entry name" value="NADH-cytochrome b5 reductase"/>
    <property type="match status" value="1"/>
</dbReference>
<dbReference type="GO" id="GO:0071949">
    <property type="term" value="F:FAD binding"/>
    <property type="evidence" value="ECO:0007669"/>
    <property type="project" value="TreeGrafter"/>
</dbReference>
<dbReference type="AlphaFoldDB" id="A0AA85A9D7"/>
<evidence type="ECO:0000256" key="5">
    <source>
        <dbReference type="ARBA" id="ARBA00022787"/>
    </source>
</evidence>
<evidence type="ECO:0000256" key="2">
    <source>
        <dbReference type="ARBA" id="ARBA00004294"/>
    </source>
</evidence>
<dbReference type="PROSITE" id="PS51384">
    <property type="entry name" value="FAD_FR"/>
    <property type="match status" value="1"/>
</dbReference>
<comment type="similarity">
    <text evidence="12">Belongs to the flavoprotein pyridine nucleotide cytochrome reductase family.</text>
</comment>
<evidence type="ECO:0000313" key="15">
    <source>
        <dbReference type="Proteomes" id="UP000050790"/>
    </source>
</evidence>
<keyword evidence="5" id="KW-1000">Mitochondrion outer membrane</keyword>
<comment type="cofactor">
    <cofactor evidence="1 11 12">
        <name>FAD</name>
        <dbReference type="ChEBI" id="CHEBI:57692"/>
    </cofactor>
</comment>
<feature type="domain" description="FAD-binding FR-type" evidence="14">
    <location>
        <begin position="62"/>
        <end position="174"/>
    </location>
</feature>
<dbReference type="InterPro" id="IPR001834">
    <property type="entry name" value="CBR-like"/>
</dbReference>
<feature type="transmembrane region" description="Helical" evidence="13">
    <location>
        <begin position="26"/>
        <end position="49"/>
    </location>
</feature>
<feature type="binding site" evidence="11">
    <location>
        <position position="133"/>
    </location>
    <ligand>
        <name>FAD</name>
        <dbReference type="ChEBI" id="CHEBI:57692"/>
    </ligand>
</feature>
<dbReference type="GO" id="GO:0090524">
    <property type="term" value="F:cytochrome-b5 reductase activity, acting on NADH"/>
    <property type="evidence" value="ECO:0007669"/>
    <property type="project" value="UniProtKB-EC"/>
</dbReference>
<dbReference type="GO" id="GO:0005741">
    <property type="term" value="C:mitochondrial outer membrane"/>
    <property type="evidence" value="ECO:0007669"/>
    <property type="project" value="UniProtKB-SubCell"/>
</dbReference>
<comment type="catalytic activity">
    <reaction evidence="12">
        <text>2 Fe(III)-[cytochrome b5] + NADH = 2 Fe(II)-[cytochrome b5] + NAD(+) + H(+)</text>
        <dbReference type="Rhea" id="RHEA:46680"/>
        <dbReference type="Rhea" id="RHEA-COMP:10438"/>
        <dbReference type="Rhea" id="RHEA-COMP:10439"/>
        <dbReference type="ChEBI" id="CHEBI:15378"/>
        <dbReference type="ChEBI" id="CHEBI:29033"/>
        <dbReference type="ChEBI" id="CHEBI:29034"/>
        <dbReference type="ChEBI" id="CHEBI:57540"/>
        <dbReference type="ChEBI" id="CHEBI:57945"/>
        <dbReference type="EC" id="1.6.2.2"/>
    </reaction>
</comment>
<organism evidence="15 16">
    <name type="scientific">Schistosoma margrebowiei</name>
    <dbReference type="NCBI Taxonomy" id="48269"/>
    <lineage>
        <taxon>Eukaryota</taxon>
        <taxon>Metazoa</taxon>
        <taxon>Spiralia</taxon>
        <taxon>Lophotrochozoa</taxon>
        <taxon>Platyhelminthes</taxon>
        <taxon>Trematoda</taxon>
        <taxon>Digenea</taxon>
        <taxon>Strigeidida</taxon>
        <taxon>Schistosomatoidea</taxon>
        <taxon>Schistosomatidae</taxon>
        <taxon>Schistosoma</taxon>
    </lineage>
</organism>
<dbReference type="FunFam" id="3.40.50.80:FF:000019">
    <property type="entry name" value="NADH-cytochrome b5 reductase"/>
    <property type="match status" value="1"/>
</dbReference>
<protein>
    <recommendedName>
        <fullName evidence="12">NADH-cytochrome b5 reductase</fullName>
        <ecNumber evidence="12">1.6.2.2</ecNumber>
    </recommendedName>
</protein>
<evidence type="ECO:0000256" key="13">
    <source>
        <dbReference type="SAM" id="Phobius"/>
    </source>
</evidence>
<feature type="binding site" evidence="11">
    <location>
        <position position="150"/>
    </location>
    <ligand>
        <name>FAD</name>
        <dbReference type="ChEBI" id="CHEBI:57692"/>
    </ligand>
</feature>
<evidence type="ECO:0000256" key="6">
    <source>
        <dbReference type="ARBA" id="ARBA00022827"/>
    </source>
</evidence>
<evidence type="ECO:0000256" key="4">
    <source>
        <dbReference type="ARBA" id="ARBA00022692"/>
    </source>
</evidence>
<reference evidence="16" key="1">
    <citation type="submission" date="2023-11" db="UniProtKB">
        <authorList>
            <consortium name="WormBaseParasite"/>
        </authorList>
    </citation>
    <scope>IDENTIFICATION</scope>
</reference>
<dbReference type="Proteomes" id="UP000050790">
    <property type="component" value="Unassembled WGS sequence"/>
</dbReference>
<dbReference type="Gene3D" id="3.40.50.80">
    <property type="entry name" value="Nucleotide-binding domain of ferredoxin-NADP reductase (FNR) module"/>
    <property type="match status" value="1"/>
</dbReference>
<accession>A0AA85A9D7</accession>
<dbReference type="Pfam" id="PF00970">
    <property type="entry name" value="FAD_binding_6"/>
    <property type="match status" value="1"/>
</dbReference>
<feature type="binding site" evidence="11">
    <location>
        <position position="131"/>
    </location>
    <ligand>
        <name>FAD</name>
        <dbReference type="ChEBI" id="CHEBI:57692"/>
    </ligand>
</feature>
<evidence type="ECO:0000313" key="16">
    <source>
        <dbReference type="WBParaSite" id="SMRG1_70940.1"/>
    </source>
</evidence>
<dbReference type="SUPFAM" id="SSF52343">
    <property type="entry name" value="Ferredoxin reductase-like, C-terminal NADP-linked domain"/>
    <property type="match status" value="1"/>
</dbReference>
<keyword evidence="4 13" id="KW-0812">Transmembrane</keyword>
<keyword evidence="3 11" id="KW-0285">Flavoprotein</keyword>
<dbReference type="SUPFAM" id="SSF63380">
    <property type="entry name" value="Riboflavin synthase domain-like"/>
    <property type="match status" value="1"/>
</dbReference>
<evidence type="ECO:0000256" key="3">
    <source>
        <dbReference type="ARBA" id="ARBA00022630"/>
    </source>
</evidence>
<dbReference type="InterPro" id="IPR039261">
    <property type="entry name" value="FNR_nucleotide-bd"/>
</dbReference>
<dbReference type="InterPro" id="IPR017938">
    <property type="entry name" value="Riboflavin_synthase-like_b-brl"/>
</dbReference>
<keyword evidence="6 11" id="KW-0274">FAD</keyword>
<keyword evidence="10 13" id="KW-0472">Membrane</keyword>
<evidence type="ECO:0000256" key="1">
    <source>
        <dbReference type="ARBA" id="ARBA00001974"/>
    </source>
</evidence>
<dbReference type="Pfam" id="PF00175">
    <property type="entry name" value="NAD_binding_1"/>
    <property type="match status" value="1"/>
</dbReference>
<evidence type="ECO:0000259" key="14">
    <source>
        <dbReference type="PROSITE" id="PS51384"/>
    </source>
</evidence>
<evidence type="ECO:0000256" key="8">
    <source>
        <dbReference type="ARBA" id="ARBA00023002"/>
    </source>
</evidence>
<dbReference type="InterPro" id="IPR017927">
    <property type="entry name" value="FAD-bd_FR_type"/>
</dbReference>
<dbReference type="InterPro" id="IPR008333">
    <property type="entry name" value="Cbr1-like_FAD-bd_dom"/>
</dbReference>
<dbReference type="InterPro" id="IPR001709">
    <property type="entry name" value="Flavoprot_Pyr_Nucl_cyt_Rdtase"/>
</dbReference>
<feature type="binding site" evidence="11">
    <location>
        <position position="207"/>
    </location>
    <ligand>
        <name>FAD</name>
        <dbReference type="ChEBI" id="CHEBI:57692"/>
    </ligand>
</feature>